<name>G0P4T0_CAEBE</name>
<dbReference type="AlphaFoldDB" id="G0P4T0"/>
<evidence type="ECO:0000313" key="2">
    <source>
        <dbReference type="EMBL" id="EGT45069.1"/>
    </source>
</evidence>
<dbReference type="eggNOG" id="ENOG502TJWV">
    <property type="taxonomic scope" value="Eukaryota"/>
</dbReference>
<evidence type="ECO:0000256" key="1">
    <source>
        <dbReference type="SAM" id="Phobius"/>
    </source>
</evidence>
<proteinExistence type="predicted"/>
<protein>
    <submittedName>
        <fullName evidence="2">Uncharacterized protein</fullName>
    </submittedName>
</protein>
<keyword evidence="3" id="KW-1185">Reference proteome</keyword>
<evidence type="ECO:0000313" key="3">
    <source>
        <dbReference type="Proteomes" id="UP000008068"/>
    </source>
</evidence>
<dbReference type="EMBL" id="GL380067">
    <property type="protein sequence ID" value="EGT45069.1"/>
    <property type="molecule type" value="Genomic_DNA"/>
</dbReference>
<accession>G0P4T0</accession>
<keyword evidence="1" id="KW-0472">Membrane</keyword>
<keyword evidence="1" id="KW-0812">Transmembrane</keyword>
<organism evidence="3">
    <name type="scientific">Caenorhabditis brenneri</name>
    <name type="common">Nematode worm</name>
    <dbReference type="NCBI Taxonomy" id="135651"/>
    <lineage>
        <taxon>Eukaryota</taxon>
        <taxon>Metazoa</taxon>
        <taxon>Ecdysozoa</taxon>
        <taxon>Nematoda</taxon>
        <taxon>Chromadorea</taxon>
        <taxon>Rhabditida</taxon>
        <taxon>Rhabditina</taxon>
        <taxon>Rhabditomorpha</taxon>
        <taxon>Rhabditoidea</taxon>
        <taxon>Rhabditidae</taxon>
        <taxon>Peloderinae</taxon>
        <taxon>Caenorhabditis</taxon>
    </lineage>
</organism>
<feature type="transmembrane region" description="Helical" evidence="1">
    <location>
        <begin position="94"/>
        <end position="117"/>
    </location>
</feature>
<dbReference type="OMA" id="KNASEPY"/>
<sequence>MHFAQLDPNATAIWFDGSEQYSKNLQKALINLPFPIILIVLYILKMKKFRQFSPFLPFHSYMYFHVLVTTYSIAKSHKVEQSIFLIIGVLSTVPLAFGSYILSCFIILQMLFVIFKIKFIHVALFDTKWNRPAFSCLMIPVFVVLRVVNCKTRFFLSEWLVFDIWNKEVKFDFFLLCIDVFILCLIFTVFLQWKFFRLQIDEKGFSIIINSILSLLATLTYRIITIIRTIFTETPDIPFSVDKFIFNLYYCPFLWILTVYLCNWSPVKAWVQRKVKENDKKEEEVIPEFQMTYIPVGGSGNRRGNREEETVISYLSVSDISVVV</sequence>
<feature type="transmembrane region" description="Helical" evidence="1">
    <location>
        <begin position="56"/>
        <end position="74"/>
    </location>
</feature>
<dbReference type="OrthoDB" id="5908726at2759"/>
<dbReference type="HOGENOM" id="CLU_058690_0_0_1"/>
<feature type="transmembrane region" description="Helical" evidence="1">
    <location>
        <begin position="205"/>
        <end position="224"/>
    </location>
</feature>
<gene>
    <name evidence="2" type="ORF">CAEBREN_22982</name>
</gene>
<keyword evidence="1" id="KW-1133">Transmembrane helix</keyword>
<dbReference type="InParanoid" id="G0P4T0"/>
<reference evidence="3" key="1">
    <citation type="submission" date="2011-07" db="EMBL/GenBank/DDBJ databases">
        <authorList>
            <consortium name="Caenorhabditis brenneri Sequencing and Analysis Consortium"/>
            <person name="Wilson R.K."/>
        </authorList>
    </citation>
    <scope>NUCLEOTIDE SEQUENCE [LARGE SCALE GENOMIC DNA]</scope>
    <source>
        <strain evidence="3">PB2801</strain>
    </source>
</reference>
<feature type="transmembrane region" description="Helical" evidence="1">
    <location>
        <begin position="28"/>
        <end position="44"/>
    </location>
</feature>
<feature type="transmembrane region" description="Helical" evidence="1">
    <location>
        <begin position="244"/>
        <end position="264"/>
    </location>
</feature>
<feature type="transmembrane region" description="Helical" evidence="1">
    <location>
        <begin position="173"/>
        <end position="193"/>
    </location>
</feature>
<feature type="transmembrane region" description="Helical" evidence="1">
    <location>
        <begin position="129"/>
        <end position="148"/>
    </location>
</feature>
<dbReference type="Proteomes" id="UP000008068">
    <property type="component" value="Unassembled WGS sequence"/>
</dbReference>